<dbReference type="InterPro" id="IPR015883">
    <property type="entry name" value="Glyco_hydro_20_cat"/>
</dbReference>
<dbReference type="OrthoDB" id="9763537at2"/>
<comment type="catalytic activity">
    <reaction evidence="1">
        <text>Hydrolysis of terminal non-reducing N-acetyl-D-hexosamine residues in N-acetyl-beta-D-hexosaminides.</text>
        <dbReference type="EC" id="3.2.1.52"/>
    </reaction>
</comment>
<evidence type="ECO:0000259" key="7">
    <source>
        <dbReference type="Pfam" id="PF00728"/>
    </source>
</evidence>
<keyword evidence="5" id="KW-0326">Glycosidase</keyword>
<dbReference type="SUPFAM" id="SSF51445">
    <property type="entry name" value="(Trans)glycosidases"/>
    <property type="match status" value="1"/>
</dbReference>
<dbReference type="Gene3D" id="2.60.120.260">
    <property type="entry name" value="Galactose-binding domain-like"/>
    <property type="match status" value="1"/>
</dbReference>
<dbReference type="SUPFAM" id="SSF55545">
    <property type="entry name" value="beta-N-acetylhexosaminidase-like domain"/>
    <property type="match status" value="1"/>
</dbReference>
<dbReference type="RefSeq" id="WP_104713133.1">
    <property type="nucleotide sequence ID" value="NZ_PTRA01000001.1"/>
</dbReference>
<dbReference type="InterPro" id="IPR029018">
    <property type="entry name" value="Hex-like_dom2"/>
</dbReference>
<dbReference type="Pfam" id="PF13290">
    <property type="entry name" value="CHB_HEX_C_1"/>
    <property type="match status" value="1"/>
</dbReference>
<dbReference type="InterPro" id="IPR025705">
    <property type="entry name" value="Beta_hexosaminidase_sua/sub"/>
</dbReference>
<feature type="domain" description="GH29D-like beta-sandwich" evidence="10">
    <location>
        <begin position="537"/>
        <end position="592"/>
    </location>
</feature>
<dbReference type="PANTHER" id="PTHR22600">
    <property type="entry name" value="BETA-HEXOSAMINIDASE"/>
    <property type="match status" value="1"/>
</dbReference>
<evidence type="ECO:0000256" key="2">
    <source>
        <dbReference type="ARBA" id="ARBA00006285"/>
    </source>
</evidence>
<dbReference type="InterPro" id="IPR059177">
    <property type="entry name" value="GH29D-like_dom"/>
</dbReference>
<dbReference type="InterPro" id="IPR017853">
    <property type="entry name" value="GH"/>
</dbReference>
<dbReference type="InterPro" id="IPR015882">
    <property type="entry name" value="HEX_bac_N"/>
</dbReference>
<evidence type="ECO:0000256" key="6">
    <source>
        <dbReference type="PIRSR" id="PIRSR625705-1"/>
    </source>
</evidence>
<evidence type="ECO:0000259" key="9">
    <source>
        <dbReference type="Pfam" id="PF02838"/>
    </source>
</evidence>
<dbReference type="GO" id="GO:0004563">
    <property type="term" value="F:beta-N-acetylhexosaminidase activity"/>
    <property type="evidence" value="ECO:0007669"/>
    <property type="project" value="UniProtKB-EC"/>
</dbReference>
<evidence type="ECO:0000313" key="11">
    <source>
        <dbReference type="EMBL" id="PQA60643.1"/>
    </source>
</evidence>
<keyword evidence="4" id="KW-0378">Hydrolase</keyword>
<dbReference type="EC" id="3.2.1.52" evidence="3"/>
<feature type="domain" description="Glycoside hydrolase family 20 catalytic" evidence="7">
    <location>
        <begin position="144"/>
        <end position="490"/>
    </location>
</feature>
<dbReference type="GO" id="GO:0030203">
    <property type="term" value="P:glycosaminoglycan metabolic process"/>
    <property type="evidence" value="ECO:0007669"/>
    <property type="project" value="TreeGrafter"/>
</dbReference>
<feature type="active site" description="Proton donor" evidence="6">
    <location>
        <position position="321"/>
    </location>
</feature>
<evidence type="ECO:0000256" key="4">
    <source>
        <dbReference type="ARBA" id="ARBA00022801"/>
    </source>
</evidence>
<protein>
    <recommendedName>
        <fullName evidence="3">beta-N-acetylhexosaminidase</fullName>
        <ecNumber evidence="3">3.2.1.52</ecNumber>
    </recommendedName>
</protein>
<dbReference type="GO" id="GO:0005975">
    <property type="term" value="P:carbohydrate metabolic process"/>
    <property type="evidence" value="ECO:0007669"/>
    <property type="project" value="InterPro"/>
</dbReference>
<dbReference type="SUPFAM" id="SSF49785">
    <property type="entry name" value="Galactose-binding domain-like"/>
    <property type="match status" value="1"/>
</dbReference>
<dbReference type="PANTHER" id="PTHR22600:SF57">
    <property type="entry name" value="BETA-N-ACETYLHEXOSAMINIDASE"/>
    <property type="match status" value="1"/>
</dbReference>
<dbReference type="InterPro" id="IPR008979">
    <property type="entry name" value="Galactose-bd-like_sf"/>
</dbReference>
<dbReference type="Proteomes" id="UP000239590">
    <property type="component" value="Unassembled WGS sequence"/>
</dbReference>
<dbReference type="AlphaFoldDB" id="A0A2S7ISE9"/>
<evidence type="ECO:0000256" key="5">
    <source>
        <dbReference type="ARBA" id="ARBA00023295"/>
    </source>
</evidence>
<proteinExistence type="inferred from homology"/>
<dbReference type="InterPro" id="IPR000421">
    <property type="entry name" value="FA58C"/>
</dbReference>
<evidence type="ECO:0000259" key="10">
    <source>
        <dbReference type="Pfam" id="PF13290"/>
    </source>
</evidence>
<organism evidence="11 12">
    <name type="scientific">Siphonobacter curvatus</name>
    <dbReference type="NCBI Taxonomy" id="2094562"/>
    <lineage>
        <taxon>Bacteria</taxon>
        <taxon>Pseudomonadati</taxon>
        <taxon>Bacteroidota</taxon>
        <taxon>Cytophagia</taxon>
        <taxon>Cytophagales</taxon>
        <taxon>Cytophagaceae</taxon>
        <taxon>Siphonobacter</taxon>
    </lineage>
</organism>
<name>A0A2S7ISE9_9BACT</name>
<evidence type="ECO:0000256" key="1">
    <source>
        <dbReference type="ARBA" id="ARBA00001231"/>
    </source>
</evidence>
<evidence type="ECO:0000313" key="12">
    <source>
        <dbReference type="Proteomes" id="UP000239590"/>
    </source>
</evidence>
<dbReference type="Pfam" id="PF02838">
    <property type="entry name" value="Glyco_hydro_20b"/>
    <property type="match status" value="1"/>
</dbReference>
<feature type="domain" description="Beta-hexosaminidase bacterial type N-terminal" evidence="9">
    <location>
        <begin position="21"/>
        <end position="141"/>
    </location>
</feature>
<sequence length="751" mass="84687">MKYLVTIVLFFIGFGKGFAQSGLIPQPVAYHRNSGEFTLTALAKLSSDSGVPADLLKLTQEQIRALTGFTLPVTSAKASISLKIDSLKVAQPEGYQLRIQPKSIELIGHDPAGLFYGVQSFVQLLHQSKNLRLPASQIIDYPRFSYRGMHLDVSRHWFQVPFIKKYIDLLAQYKFNTFHWHLTDDQGWRIEIKRYPELQNVAAYRKETLIGHKRELPHRFDGKKYGGYYTQEEVREVVRYAAQRHITVIPEIEMPGHALAALSAFPALGCTGGPYQAATFWGIFDDVYCAGNDSTFTFLQNVLDEVVELFPSKYIHIGGDECPKTRWKSCPKCQARMQHQGLKDEHELQSYFIQRMEKYLLTKNREIIGWDEILEGGLSPGATVMSWRGTEGGIEAMRQKHKAIMTPEPFVYFDFYQSLYASEPTAAAWYTPLSKVYSYEPVPDSLTAEEASYLLGIQGNVWSEYLATEAHAEYMIFPRALAIAETAWSPKKGRTYPDFLRRLRLNEPMLKRLKVSYADGFDELTDSVSVASDGKLAVRLTTTLPQATIRYTLDGSTPKTSSTAYHGPVSLGKSTVLKAAVFAGNQQQGRVFEKAFTVSKATGKPVMIQGSPAGNFKPVNPRIAVNGVQGTARYNTGEWIGMLGENAEWTLDLQQTQTISKVQTNVLRYHWQRFWEPTLLQVWVSEDGKTYQQVYQQTEFPINGINPVNGQFTPKKARFIKLKALNKGIVPPGEYGAGNKAWLLLDELIVD</sequence>
<dbReference type="Gene3D" id="3.20.20.80">
    <property type="entry name" value="Glycosidases"/>
    <property type="match status" value="1"/>
</dbReference>
<keyword evidence="12" id="KW-1185">Reference proteome</keyword>
<dbReference type="Gene3D" id="3.30.379.10">
    <property type="entry name" value="Chitobiase/beta-hexosaminidase domain 2-like"/>
    <property type="match status" value="1"/>
</dbReference>
<dbReference type="Pfam" id="PF00728">
    <property type="entry name" value="Glyco_hydro_20"/>
    <property type="match status" value="1"/>
</dbReference>
<comment type="similarity">
    <text evidence="2">Belongs to the glycosyl hydrolase 20 family.</text>
</comment>
<feature type="domain" description="F5/8 type C" evidence="8">
    <location>
        <begin position="621"/>
        <end position="726"/>
    </location>
</feature>
<dbReference type="PRINTS" id="PR00738">
    <property type="entry name" value="GLHYDRLASE20"/>
</dbReference>
<dbReference type="CDD" id="cd06563">
    <property type="entry name" value="GH20_chitobiase-like"/>
    <property type="match status" value="1"/>
</dbReference>
<dbReference type="EMBL" id="PTRA01000001">
    <property type="protein sequence ID" value="PQA60643.1"/>
    <property type="molecule type" value="Genomic_DNA"/>
</dbReference>
<dbReference type="GO" id="GO:0016020">
    <property type="term" value="C:membrane"/>
    <property type="evidence" value="ECO:0007669"/>
    <property type="project" value="TreeGrafter"/>
</dbReference>
<evidence type="ECO:0000256" key="3">
    <source>
        <dbReference type="ARBA" id="ARBA00012663"/>
    </source>
</evidence>
<dbReference type="Pfam" id="PF00754">
    <property type="entry name" value="F5_F8_type_C"/>
    <property type="match status" value="1"/>
</dbReference>
<accession>A0A2S7ISE9</accession>
<reference evidence="12" key="1">
    <citation type="submission" date="2018-02" db="EMBL/GenBank/DDBJ databases">
        <title>Genome sequencing of Solimonas sp. HR-BB.</title>
        <authorList>
            <person name="Lee Y."/>
            <person name="Jeon C.O."/>
        </authorList>
    </citation>
    <scope>NUCLEOTIDE SEQUENCE [LARGE SCALE GENOMIC DNA]</scope>
    <source>
        <strain evidence="12">HR-U</strain>
    </source>
</reference>
<gene>
    <name evidence="11" type="ORF">C5O19_13810</name>
</gene>
<evidence type="ECO:0000259" key="8">
    <source>
        <dbReference type="Pfam" id="PF00754"/>
    </source>
</evidence>
<comment type="caution">
    <text evidence="11">The sequence shown here is derived from an EMBL/GenBank/DDBJ whole genome shotgun (WGS) entry which is preliminary data.</text>
</comment>